<dbReference type="KEGG" id="taa:NMY3_02768"/>
<name>A0A654LZS1_9ARCH</name>
<protein>
    <submittedName>
        <fullName evidence="1">Uncharacterized protein</fullName>
    </submittedName>
</protein>
<dbReference type="Proteomes" id="UP000058925">
    <property type="component" value="Chromosome"/>
</dbReference>
<evidence type="ECO:0000313" key="2">
    <source>
        <dbReference type="Proteomes" id="UP000058925"/>
    </source>
</evidence>
<organism evidence="1 2">
    <name type="scientific">Candidatus Nitrosocosmicus oleophilus</name>
    <dbReference type="NCBI Taxonomy" id="1353260"/>
    <lineage>
        <taxon>Archaea</taxon>
        <taxon>Nitrososphaerota</taxon>
        <taxon>Nitrososphaeria</taxon>
        <taxon>Nitrososphaerales</taxon>
        <taxon>Nitrososphaeraceae</taxon>
        <taxon>Candidatus Nitrosocosmicus</taxon>
    </lineage>
</organism>
<proteinExistence type="predicted"/>
<evidence type="ECO:0000313" key="1">
    <source>
        <dbReference type="EMBL" id="ALI36958.1"/>
    </source>
</evidence>
<gene>
    <name evidence="1" type="ORF">NMY3_02768</name>
</gene>
<dbReference type="EMBL" id="CP012850">
    <property type="protein sequence ID" value="ALI36958.1"/>
    <property type="molecule type" value="Genomic_DNA"/>
</dbReference>
<keyword evidence="2" id="KW-1185">Reference proteome</keyword>
<sequence>MDTTRIRSDQSYVNNCHPIRALELEDLFINKLLYLIVKIEINSRS</sequence>
<dbReference type="AlphaFoldDB" id="A0A654LZS1"/>
<accession>A0A654LZS1</accession>
<reference evidence="2" key="1">
    <citation type="submission" date="2015-10" db="EMBL/GenBank/DDBJ databases">
        <title>Niche specialization of a soil ammonia-oxidizing archaeon, Candidatus Nitrosocosmicus oleophilus.</title>
        <authorList>
            <person name="Jung M.-Y."/>
            <person name="Rhee S.-K."/>
        </authorList>
    </citation>
    <scope>NUCLEOTIDE SEQUENCE [LARGE SCALE GENOMIC DNA]</scope>
    <source>
        <strain evidence="2">MY3</strain>
    </source>
</reference>